<dbReference type="OrthoDB" id="242766at2759"/>
<feature type="transmembrane region" description="Helical" evidence="1">
    <location>
        <begin position="120"/>
        <end position="144"/>
    </location>
</feature>
<evidence type="ECO:0000313" key="2">
    <source>
        <dbReference type="EMBL" id="TPP67792.1"/>
    </source>
</evidence>
<gene>
    <name evidence="2" type="ORF">FGIG_12366</name>
</gene>
<keyword evidence="1" id="KW-0812">Transmembrane</keyword>
<dbReference type="Proteomes" id="UP000316759">
    <property type="component" value="Unassembled WGS sequence"/>
</dbReference>
<evidence type="ECO:0000256" key="1">
    <source>
        <dbReference type="SAM" id="Phobius"/>
    </source>
</evidence>
<keyword evidence="1" id="KW-0472">Membrane</keyword>
<accession>A0A504Z0W7</accession>
<keyword evidence="3" id="KW-1185">Reference proteome</keyword>
<keyword evidence="1" id="KW-1133">Transmembrane helix</keyword>
<protein>
    <submittedName>
        <fullName evidence="2">Uncharacterized protein</fullName>
    </submittedName>
</protein>
<dbReference type="EMBL" id="SUNJ01000271">
    <property type="protein sequence ID" value="TPP67792.1"/>
    <property type="molecule type" value="Genomic_DNA"/>
</dbReference>
<evidence type="ECO:0000313" key="3">
    <source>
        <dbReference type="Proteomes" id="UP000316759"/>
    </source>
</evidence>
<proteinExistence type="predicted"/>
<sequence length="148" mass="17249">MEIAAYGVAQLVDLDSLRKEFKKDAAYRSVPLPADLNLEVLLISADPNSQSDVVPRDAFIFRNGSIVFWNMPESQKHFSRLLFSCYKHRLFLNRVRRFCTEILPSQLVEREDLQFKFTEYVSLSFPLFPPIFLWLLLRSIFAALDLSE</sequence>
<comment type="caution">
    <text evidence="2">The sequence shown here is derived from an EMBL/GenBank/DDBJ whole genome shotgun (WGS) entry which is preliminary data.</text>
</comment>
<dbReference type="AlphaFoldDB" id="A0A504Z0W7"/>
<name>A0A504Z0W7_FASGI</name>
<dbReference type="STRING" id="46835.A0A504Z0W7"/>
<reference evidence="2 3" key="1">
    <citation type="submission" date="2019-04" db="EMBL/GenBank/DDBJ databases">
        <title>Annotation for the trematode Fasciola gigantica.</title>
        <authorList>
            <person name="Choi Y.-J."/>
        </authorList>
    </citation>
    <scope>NUCLEOTIDE SEQUENCE [LARGE SCALE GENOMIC DNA]</scope>
    <source>
        <strain evidence="2">Uganda_cow_1</strain>
    </source>
</reference>
<organism evidence="2 3">
    <name type="scientific">Fasciola gigantica</name>
    <name type="common">Giant liver fluke</name>
    <dbReference type="NCBI Taxonomy" id="46835"/>
    <lineage>
        <taxon>Eukaryota</taxon>
        <taxon>Metazoa</taxon>
        <taxon>Spiralia</taxon>
        <taxon>Lophotrochozoa</taxon>
        <taxon>Platyhelminthes</taxon>
        <taxon>Trematoda</taxon>
        <taxon>Digenea</taxon>
        <taxon>Plagiorchiida</taxon>
        <taxon>Echinostomata</taxon>
        <taxon>Echinostomatoidea</taxon>
        <taxon>Fasciolidae</taxon>
        <taxon>Fasciola</taxon>
    </lineage>
</organism>